<dbReference type="GO" id="GO:0005868">
    <property type="term" value="C:cytoplasmic dynein complex"/>
    <property type="evidence" value="ECO:0007669"/>
    <property type="project" value="TreeGrafter"/>
</dbReference>
<dbReference type="AlphaFoldDB" id="A0A6J1N540"/>
<protein>
    <submittedName>
        <fullName evidence="3">Dynein light chain Tctex-type 5-like</fullName>
    </submittedName>
</protein>
<dbReference type="OrthoDB" id="10248487at2759"/>
<dbReference type="KEGG" id="bany:112048592"/>
<evidence type="ECO:0000313" key="3">
    <source>
        <dbReference type="RefSeq" id="XP_023941959.1"/>
    </source>
</evidence>
<dbReference type="GeneID" id="112048592"/>
<dbReference type="PANTHER" id="PTHR21255:SF7">
    <property type="entry name" value="DYNEIN LIGHT CHAIN TCTEX-TYPE PROTEIN 2B"/>
    <property type="match status" value="1"/>
</dbReference>
<proteinExistence type="inferred from homology"/>
<dbReference type="InterPro" id="IPR005334">
    <property type="entry name" value="Tctex-1-like"/>
</dbReference>
<dbReference type="InterPro" id="IPR038586">
    <property type="entry name" value="Tctex-1-like_sf"/>
</dbReference>
<keyword evidence="2" id="KW-1185">Reference proteome</keyword>
<evidence type="ECO:0000256" key="1">
    <source>
        <dbReference type="ARBA" id="ARBA00005361"/>
    </source>
</evidence>
<organism evidence="2 3">
    <name type="scientific">Bicyclus anynana</name>
    <name type="common">Squinting bush brown butterfly</name>
    <dbReference type="NCBI Taxonomy" id="110368"/>
    <lineage>
        <taxon>Eukaryota</taxon>
        <taxon>Metazoa</taxon>
        <taxon>Ecdysozoa</taxon>
        <taxon>Arthropoda</taxon>
        <taxon>Hexapoda</taxon>
        <taxon>Insecta</taxon>
        <taxon>Pterygota</taxon>
        <taxon>Neoptera</taxon>
        <taxon>Endopterygota</taxon>
        <taxon>Lepidoptera</taxon>
        <taxon>Glossata</taxon>
        <taxon>Ditrysia</taxon>
        <taxon>Papilionoidea</taxon>
        <taxon>Nymphalidae</taxon>
        <taxon>Satyrinae</taxon>
        <taxon>Satyrini</taxon>
        <taxon>Mycalesina</taxon>
        <taxon>Bicyclus</taxon>
    </lineage>
</organism>
<dbReference type="Gene3D" id="3.30.1140.40">
    <property type="entry name" value="Tctex-1"/>
    <property type="match status" value="1"/>
</dbReference>
<dbReference type="PANTHER" id="PTHR21255">
    <property type="entry name" value="T-COMPLEX-ASSOCIATED-TESTIS-EXPRESSED 1/ DYNEIN LIGHT CHAIN"/>
    <property type="match status" value="1"/>
</dbReference>
<dbReference type="GO" id="GO:0007018">
    <property type="term" value="P:microtubule-based movement"/>
    <property type="evidence" value="ECO:0007669"/>
    <property type="project" value="TreeGrafter"/>
</dbReference>
<gene>
    <name evidence="3" type="primary">LOC112048592</name>
</gene>
<dbReference type="RefSeq" id="XP_023941959.1">
    <property type="nucleotide sequence ID" value="XM_024086191.1"/>
</dbReference>
<comment type="similarity">
    <text evidence="1">Belongs to the dynein light chain Tctex-type family.</text>
</comment>
<reference evidence="3" key="1">
    <citation type="submission" date="2025-08" db="UniProtKB">
        <authorList>
            <consortium name="RefSeq"/>
        </authorList>
    </citation>
    <scope>IDENTIFICATION</scope>
</reference>
<dbReference type="CDD" id="cd21451">
    <property type="entry name" value="DLC-like_TCTEX1D"/>
    <property type="match status" value="1"/>
</dbReference>
<name>A0A6J1N540_BICAN</name>
<dbReference type="Proteomes" id="UP001652582">
    <property type="component" value="Chromosome 5"/>
</dbReference>
<dbReference type="GO" id="GO:0045505">
    <property type="term" value="F:dynein intermediate chain binding"/>
    <property type="evidence" value="ECO:0007669"/>
    <property type="project" value="TreeGrafter"/>
</dbReference>
<dbReference type="Pfam" id="PF03645">
    <property type="entry name" value="Tctex-1"/>
    <property type="match status" value="1"/>
</dbReference>
<accession>A0A6J1N540</accession>
<sequence length="185" mass="21313">MSEIEPRKSKVSMMHLKSQSTKSQIGFGNKSMSRLRVRRQSYGFAGVPGIRPVERSSQVAIEFKRPILSYLPTYQLDPTYKFHVPTVQKLTAELLDELWTGHKYNVQDSPALALRIAGELMRKVKAVQFNRYRIICVVTIGQRRAQSYNNAVSFLWDHERDNLVDVQREVTTAFIQVTTFGVYLD</sequence>
<evidence type="ECO:0000313" key="2">
    <source>
        <dbReference type="Proteomes" id="UP001652582"/>
    </source>
</evidence>
<dbReference type="GO" id="GO:0005737">
    <property type="term" value="C:cytoplasm"/>
    <property type="evidence" value="ECO:0007669"/>
    <property type="project" value="TreeGrafter"/>
</dbReference>